<keyword evidence="1" id="KW-0175">Coiled coil</keyword>
<comment type="caution">
    <text evidence="2">The sequence shown here is derived from an EMBL/GenBank/DDBJ whole genome shotgun (WGS) entry which is preliminary data.</text>
</comment>
<proteinExistence type="predicted"/>
<dbReference type="EMBL" id="JAYGIL010000003">
    <property type="protein sequence ID" value="MEA5401964.1"/>
    <property type="molecule type" value="Genomic_DNA"/>
</dbReference>
<dbReference type="Proteomes" id="UP001303899">
    <property type="component" value="Unassembled WGS sequence"/>
</dbReference>
<evidence type="ECO:0000313" key="2">
    <source>
        <dbReference type="EMBL" id="MEA5401964.1"/>
    </source>
</evidence>
<evidence type="ECO:0000313" key="3">
    <source>
        <dbReference type="Proteomes" id="UP001303899"/>
    </source>
</evidence>
<feature type="coiled-coil region" evidence="1">
    <location>
        <begin position="262"/>
        <end position="310"/>
    </location>
</feature>
<name>A0ABU5S0M0_9BACT</name>
<keyword evidence="3" id="KW-1185">Reference proteome</keyword>
<gene>
    <name evidence="2" type="ORF">VB776_03480</name>
</gene>
<reference evidence="2 3" key="1">
    <citation type="submission" date="2023-12" db="EMBL/GenBank/DDBJ databases">
        <title>Novel species of the genus Arcicella isolated from rivers.</title>
        <authorList>
            <person name="Lu H."/>
        </authorList>
    </citation>
    <scope>NUCLEOTIDE SEQUENCE [LARGE SCALE GENOMIC DNA]</scope>
    <source>
        <strain evidence="2 3">DC2W</strain>
    </source>
</reference>
<sequence length="344" mass="40514">MKNIELLKLEGKLQNQAIIDLLEHDTFLTKTQIDEIIEIGEDVLPDLRLIIEAYLENLDSLKEYSENLVPFFHITNFLSYLKDENAFDLMIRHIKSDFNVLSDIYEDSINDQLPLFCAMFPNRIKEVEEALYDRSITYANKDLLSDVFVKMAIIHDNEIVKQEAISVLLKYLEFLSIPENREGFAITEGEDISWINLDEHLAFLISDLYNLLGEDVATDYVKSLFEQDLVETNIFGDLDELLESKRESFDAYPDIYGVNEEWEELVEEQRQFEENRKRLEEENRLLQAQRMALLNQAEKFEKLYKQYNRNDKVSVKYEDGTILKDVKFKKIEEDLKNEKCSIIS</sequence>
<dbReference type="RefSeq" id="WP_323326068.1">
    <property type="nucleotide sequence ID" value="NZ_JAYGIL010000003.1"/>
</dbReference>
<accession>A0ABU5S0M0</accession>
<organism evidence="2 3">
    <name type="scientific">Arcicella gelida</name>
    <dbReference type="NCBI Taxonomy" id="2984195"/>
    <lineage>
        <taxon>Bacteria</taxon>
        <taxon>Pseudomonadati</taxon>
        <taxon>Bacteroidota</taxon>
        <taxon>Cytophagia</taxon>
        <taxon>Cytophagales</taxon>
        <taxon>Flectobacillaceae</taxon>
        <taxon>Arcicella</taxon>
    </lineage>
</organism>
<protein>
    <submittedName>
        <fullName evidence="2">Uncharacterized protein</fullName>
    </submittedName>
</protein>
<evidence type="ECO:0000256" key="1">
    <source>
        <dbReference type="SAM" id="Coils"/>
    </source>
</evidence>